<proteinExistence type="predicted"/>
<gene>
    <name evidence="2" type="ORF">SDC9_135501</name>
</gene>
<accession>A0A645DH87</accession>
<dbReference type="InterPro" id="IPR027954">
    <property type="entry name" value="Transcobalamin-like_C"/>
</dbReference>
<dbReference type="EMBL" id="VSSQ01036020">
    <property type="protein sequence ID" value="MPM88398.1"/>
    <property type="molecule type" value="Genomic_DNA"/>
</dbReference>
<evidence type="ECO:0000313" key="2">
    <source>
        <dbReference type="EMBL" id="MPM88398.1"/>
    </source>
</evidence>
<dbReference type="Pfam" id="PF14478">
    <property type="entry name" value="DUF4430"/>
    <property type="match status" value="1"/>
</dbReference>
<evidence type="ECO:0000259" key="1">
    <source>
        <dbReference type="Pfam" id="PF14478"/>
    </source>
</evidence>
<reference evidence="2" key="1">
    <citation type="submission" date="2019-08" db="EMBL/GenBank/DDBJ databases">
        <authorList>
            <person name="Kucharzyk K."/>
            <person name="Murdoch R.W."/>
            <person name="Higgins S."/>
            <person name="Loffler F."/>
        </authorList>
    </citation>
    <scope>NUCLEOTIDE SEQUENCE</scope>
</reference>
<feature type="domain" description="Transcobalamin-like C-terminal" evidence="1">
    <location>
        <begin position="47"/>
        <end position="115"/>
    </location>
</feature>
<organism evidence="2">
    <name type="scientific">bioreactor metagenome</name>
    <dbReference type="NCBI Taxonomy" id="1076179"/>
    <lineage>
        <taxon>unclassified sequences</taxon>
        <taxon>metagenomes</taxon>
        <taxon>ecological metagenomes</taxon>
    </lineage>
</organism>
<sequence>MKLKIISLLTTSLLVLTLQAQEKVTVTINYGEEKLSQAFQVNWQEGMTAMLAVQSCANVTTHPVKDYIFVSTINGISTVAGKKAWYYTVNNESTHKLAFRCPVNPGDTVEWIYKKDVCSAIKQKQPCEK</sequence>
<dbReference type="Gene3D" id="2.170.130.30">
    <property type="match status" value="1"/>
</dbReference>
<comment type="caution">
    <text evidence="2">The sequence shown here is derived from an EMBL/GenBank/DDBJ whole genome shotgun (WGS) entry which is preliminary data.</text>
</comment>
<dbReference type="AlphaFoldDB" id="A0A645DH87"/>
<protein>
    <recommendedName>
        <fullName evidence="1">Transcobalamin-like C-terminal domain-containing protein</fullName>
    </recommendedName>
</protein>
<name>A0A645DH87_9ZZZZ</name>